<dbReference type="Pfam" id="PF00394">
    <property type="entry name" value="Cu-oxidase"/>
    <property type="match status" value="1"/>
</dbReference>
<evidence type="ECO:0000313" key="11">
    <source>
        <dbReference type="Proteomes" id="UP000019478"/>
    </source>
</evidence>
<dbReference type="STRING" id="1182542.W9YHU7"/>
<dbReference type="InterPro" id="IPR001117">
    <property type="entry name" value="Cu-oxidase_2nd"/>
</dbReference>
<keyword evidence="4" id="KW-0186">Copper</keyword>
<evidence type="ECO:0000256" key="5">
    <source>
        <dbReference type="SAM" id="MobiDB-lite"/>
    </source>
</evidence>
<gene>
    <name evidence="10" type="ORF">A1O3_02316</name>
</gene>
<sequence length="612" mass="68429">MSRSRERGKMAQILGGSLLIVSTALLIFHMRWTSLAPSRSRAPPFRANEHSGPMTASMPHDSSEIDLHPEDHVYRSPKTLRHTWNITSARLSPDGVSKDVFLINGQFPGPTIEARSGDVLEIRVWNLLERDDEHVSIHWHGLYMRGANHMDGASAVTQCPIRPGTAFTYRFELDASQEGTFWYHAHSDVQRGDGLYGGLVVHRPSEKSDLAVYGYRKESLLLIGDWYHRPAKDILAWFMDPLFHGAEPCPDSMLINGRGHFDCSMAVPARPVDCHAVGTPWLQLDKQERQRLRIVNVGTFTGITLTIPDAEIQLVEVDGGQKVQATETTDSVGILYPGERMDLVVSWSELGQQRPSRLIISLDPENFQTPNNALTATQSFPIADANTIPSGENVTPNTERNMTTPLNLATVGGQELAQPLPEPMDFIVLYSAIQMLSQQKGIPQGFLNRTTWRKQSSPSLPLLTLKREDWDKHQLVAWTGPKAGWVDIVVNNQDGAGHPFHLHGADFFVLSSWRGQSISDYYNPWDGRQTPRGDPLNTVNPLRKDTVYVPAFGYVVLRFLADNEGIWMFHCHLLWHQASGMAMSIQVMGDGEHGFSNHTFGEAARDYCVSES</sequence>
<dbReference type="AlphaFoldDB" id="W9YHU7"/>
<protein>
    <recommendedName>
        <fullName evidence="12">L-ascorbate oxidase</fullName>
    </recommendedName>
</protein>
<dbReference type="OrthoDB" id="2121828at2759"/>
<comment type="caution">
    <text evidence="10">The sequence shown here is derived from an EMBL/GenBank/DDBJ whole genome shotgun (WGS) entry which is preliminary data.</text>
</comment>
<dbReference type="InterPro" id="IPR008972">
    <property type="entry name" value="Cupredoxin"/>
</dbReference>
<evidence type="ECO:0000256" key="4">
    <source>
        <dbReference type="ARBA" id="ARBA00023008"/>
    </source>
</evidence>
<feature type="transmembrane region" description="Helical" evidence="6">
    <location>
        <begin position="12"/>
        <end position="32"/>
    </location>
</feature>
<accession>W9YHU7</accession>
<keyword evidence="6" id="KW-0472">Membrane</keyword>
<dbReference type="Pfam" id="PF07732">
    <property type="entry name" value="Cu-oxidase_3"/>
    <property type="match status" value="1"/>
</dbReference>
<dbReference type="RefSeq" id="XP_007730647.1">
    <property type="nucleotide sequence ID" value="XM_007732457.1"/>
</dbReference>
<name>W9YHU7_9EURO</name>
<dbReference type="Proteomes" id="UP000019478">
    <property type="component" value="Unassembled WGS sequence"/>
</dbReference>
<keyword evidence="11" id="KW-1185">Reference proteome</keyword>
<evidence type="ECO:0000256" key="3">
    <source>
        <dbReference type="ARBA" id="ARBA00023002"/>
    </source>
</evidence>
<dbReference type="InterPro" id="IPR002355">
    <property type="entry name" value="Cu_oxidase_Cu_BS"/>
</dbReference>
<feature type="region of interest" description="Disordered" evidence="5">
    <location>
        <begin position="39"/>
        <end position="61"/>
    </location>
</feature>
<dbReference type="CDD" id="cd04205">
    <property type="entry name" value="CuRO_2_LCC_like"/>
    <property type="match status" value="1"/>
</dbReference>
<evidence type="ECO:0000256" key="2">
    <source>
        <dbReference type="ARBA" id="ARBA00022723"/>
    </source>
</evidence>
<dbReference type="InterPro" id="IPR045087">
    <property type="entry name" value="Cu-oxidase_fam"/>
</dbReference>
<dbReference type="PROSITE" id="PS00079">
    <property type="entry name" value="MULTICOPPER_OXIDASE1"/>
    <property type="match status" value="1"/>
</dbReference>
<dbReference type="eggNOG" id="KOG1263">
    <property type="taxonomic scope" value="Eukaryota"/>
</dbReference>
<dbReference type="SUPFAM" id="SSF49503">
    <property type="entry name" value="Cupredoxins"/>
    <property type="match status" value="2"/>
</dbReference>
<feature type="domain" description="Plastocyanin-like" evidence="9">
    <location>
        <begin position="86"/>
        <end position="205"/>
    </location>
</feature>
<dbReference type="PANTHER" id="PTHR11709:SF414">
    <property type="entry name" value="ADR239WP"/>
    <property type="match status" value="1"/>
</dbReference>
<dbReference type="CDD" id="cd13910">
    <property type="entry name" value="CuRO_3_MCO_like_4"/>
    <property type="match status" value="1"/>
</dbReference>
<feature type="domain" description="Plastocyanin-like" evidence="8">
    <location>
        <begin position="469"/>
        <end position="587"/>
    </location>
</feature>
<dbReference type="GO" id="GO:0016491">
    <property type="term" value="F:oxidoreductase activity"/>
    <property type="evidence" value="ECO:0007669"/>
    <property type="project" value="UniProtKB-KW"/>
</dbReference>
<keyword evidence="2" id="KW-0479">Metal-binding</keyword>
<evidence type="ECO:0000259" key="7">
    <source>
        <dbReference type="Pfam" id="PF00394"/>
    </source>
</evidence>
<dbReference type="GeneID" id="19166447"/>
<dbReference type="Pfam" id="PF07731">
    <property type="entry name" value="Cu-oxidase_2"/>
    <property type="match status" value="1"/>
</dbReference>
<organism evidence="10 11">
    <name type="scientific">Capronia epimyces CBS 606.96</name>
    <dbReference type="NCBI Taxonomy" id="1182542"/>
    <lineage>
        <taxon>Eukaryota</taxon>
        <taxon>Fungi</taxon>
        <taxon>Dikarya</taxon>
        <taxon>Ascomycota</taxon>
        <taxon>Pezizomycotina</taxon>
        <taxon>Eurotiomycetes</taxon>
        <taxon>Chaetothyriomycetidae</taxon>
        <taxon>Chaetothyriales</taxon>
        <taxon>Herpotrichiellaceae</taxon>
        <taxon>Capronia</taxon>
    </lineage>
</organism>
<dbReference type="PROSITE" id="PS00080">
    <property type="entry name" value="MULTICOPPER_OXIDASE2"/>
    <property type="match status" value="1"/>
</dbReference>
<evidence type="ECO:0008006" key="12">
    <source>
        <dbReference type="Google" id="ProtNLM"/>
    </source>
</evidence>
<dbReference type="InterPro" id="IPR011706">
    <property type="entry name" value="Cu-oxidase_C"/>
</dbReference>
<evidence type="ECO:0000313" key="10">
    <source>
        <dbReference type="EMBL" id="EXJ89250.1"/>
    </source>
</evidence>
<dbReference type="InterPro" id="IPR011707">
    <property type="entry name" value="Cu-oxidase-like_N"/>
</dbReference>
<evidence type="ECO:0000259" key="8">
    <source>
        <dbReference type="Pfam" id="PF07731"/>
    </source>
</evidence>
<proteinExistence type="inferred from homology"/>
<keyword evidence="6" id="KW-1133">Transmembrane helix</keyword>
<evidence type="ECO:0000259" key="9">
    <source>
        <dbReference type="Pfam" id="PF07732"/>
    </source>
</evidence>
<dbReference type="EMBL" id="AMGY01000002">
    <property type="protein sequence ID" value="EXJ89250.1"/>
    <property type="molecule type" value="Genomic_DNA"/>
</dbReference>
<dbReference type="Gene3D" id="2.60.40.420">
    <property type="entry name" value="Cupredoxins - blue copper proteins"/>
    <property type="match status" value="3"/>
</dbReference>
<evidence type="ECO:0000256" key="6">
    <source>
        <dbReference type="SAM" id="Phobius"/>
    </source>
</evidence>
<dbReference type="GO" id="GO:0005507">
    <property type="term" value="F:copper ion binding"/>
    <property type="evidence" value="ECO:0007669"/>
    <property type="project" value="InterPro"/>
</dbReference>
<comment type="similarity">
    <text evidence="1">Belongs to the multicopper oxidase family.</text>
</comment>
<reference evidence="10 11" key="1">
    <citation type="submission" date="2013-03" db="EMBL/GenBank/DDBJ databases">
        <title>The Genome Sequence of Capronia epimyces CBS 606.96.</title>
        <authorList>
            <consortium name="The Broad Institute Genomics Platform"/>
            <person name="Cuomo C."/>
            <person name="de Hoog S."/>
            <person name="Gorbushina A."/>
            <person name="Walker B."/>
            <person name="Young S.K."/>
            <person name="Zeng Q."/>
            <person name="Gargeya S."/>
            <person name="Fitzgerald M."/>
            <person name="Haas B."/>
            <person name="Abouelleil A."/>
            <person name="Allen A.W."/>
            <person name="Alvarado L."/>
            <person name="Arachchi H.M."/>
            <person name="Berlin A.M."/>
            <person name="Chapman S.B."/>
            <person name="Gainer-Dewar J."/>
            <person name="Goldberg J."/>
            <person name="Griggs A."/>
            <person name="Gujja S."/>
            <person name="Hansen M."/>
            <person name="Howarth C."/>
            <person name="Imamovic A."/>
            <person name="Ireland A."/>
            <person name="Larimer J."/>
            <person name="McCowan C."/>
            <person name="Murphy C."/>
            <person name="Pearson M."/>
            <person name="Poon T.W."/>
            <person name="Priest M."/>
            <person name="Roberts A."/>
            <person name="Saif S."/>
            <person name="Shea T."/>
            <person name="Sisk P."/>
            <person name="Sykes S."/>
            <person name="Wortman J."/>
            <person name="Nusbaum C."/>
            <person name="Birren B."/>
        </authorList>
    </citation>
    <scope>NUCLEOTIDE SEQUENCE [LARGE SCALE GENOMIC DNA]</scope>
    <source>
        <strain evidence="10 11">CBS 606.96</strain>
    </source>
</reference>
<keyword evidence="6" id="KW-0812">Transmembrane</keyword>
<dbReference type="HOGENOM" id="CLU_006504_7_2_1"/>
<dbReference type="InterPro" id="IPR033138">
    <property type="entry name" value="Cu_oxidase_CS"/>
</dbReference>
<keyword evidence="3" id="KW-0560">Oxidoreductase</keyword>
<feature type="domain" description="Plastocyanin-like" evidence="7">
    <location>
        <begin position="220"/>
        <end position="347"/>
    </location>
</feature>
<evidence type="ECO:0000256" key="1">
    <source>
        <dbReference type="ARBA" id="ARBA00010609"/>
    </source>
</evidence>
<dbReference type="PANTHER" id="PTHR11709">
    <property type="entry name" value="MULTI-COPPER OXIDASE"/>
    <property type="match status" value="1"/>
</dbReference>